<organism evidence="1 2">
    <name type="scientific">Parabacteroides distasonis</name>
    <dbReference type="NCBI Taxonomy" id="823"/>
    <lineage>
        <taxon>Bacteria</taxon>
        <taxon>Pseudomonadati</taxon>
        <taxon>Bacteroidota</taxon>
        <taxon>Bacteroidia</taxon>
        <taxon>Bacteroidales</taxon>
        <taxon>Tannerellaceae</taxon>
        <taxon>Parabacteroides</taxon>
    </lineage>
</organism>
<name>A0A173V7H7_PARDI</name>
<dbReference type="EMBL" id="CYXP01000006">
    <property type="protein sequence ID" value="CUN23289.1"/>
    <property type="molecule type" value="Genomic_DNA"/>
</dbReference>
<protein>
    <submittedName>
        <fullName evidence="1">Uncharacterized protein</fullName>
    </submittedName>
</protein>
<accession>A0A173V7H7</accession>
<gene>
    <name evidence="1" type="ORF">ERS852429_02740</name>
</gene>
<proteinExistence type="predicted"/>
<dbReference type="Proteomes" id="UP000095591">
    <property type="component" value="Unassembled WGS sequence"/>
</dbReference>
<dbReference type="RefSeq" id="WP_057319630.1">
    <property type="nucleotide sequence ID" value="NZ_CYXP01000006.1"/>
</dbReference>
<dbReference type="AlphaFoldDB" id="A0A173V7H7"/>
<evidence type="ECO:0000313" key="2">
    <source>
        <dbReference type="Proteomes" id="UP000095591"/>
    </source>
</evidence>
<reference evidence="1 2" key="1">
    <citation type="submission" date="2015-09" db="EMBL/GenBank/DDBJ databases">
        <authorList>
            <consortium name="Pathogen Informatics"/>
        </authorList>
    </citation>
    <scope>NUCLEOTIDE SEQUENCE [LARGE SCALE GENOMIC DNA]</scope>
    <source>
        <strain evidence="1 2">2789STDY5608872</strain>
    </source>
</reference>
<evidence type="ECO:0000313" key="1">
    <source>
        <dbReference type="EMBL" id="CUN23289.1"/>
    </source>
</evidence>
<sequence>MKAERQQKEVTSRVIQSPKGGGCIVDNRCITANQANAIYSIQKKDDKSSSTNNIRTGIEFFSDNLLANRIKNNVTHLPIQRVAQEDLPVIYNLLPLEYQCHYKKEVTNFIGETSRTENRTLQQVWNVLEREAMQKGRTLHPKQTKEQVLNTLSNIEAVEYLKKNANKVVSEFKSDRLFLRGEGEPSPFIAGGKLVDLNVSFNGFSIGKGKLETILTKKNVLLFAAHGFTHSEGLSHVFDNTTKDYGFMSGRRASVERSTATPESYKKMAEQLNADNVNFRVTGVPDLVVYPHYPDDAISKEGHFLMNVAGEMDIAILRDWEYDESTPIGRALSIAFVNTIPLPFILGSKPLNVYNKYLMQVCRADWSRDVPVSGGSIRVSPSLNPW</sequence>